<reference evidence="3 4" key="1">
    <citation type="journal article" date="2018" name="Genome Announc.">
        <title>Draft Genome Sequence of Lactococcus sp. Strain NtB2 (JCM 32569), Isolated from the Gut of the Higher Termite Nasutitermes takasagoensis.</title>
        <authorList>
            <person name="Noda S."/>
            <person name="Aihara C."/>
            <person name="Yuki M."/>
            <person name="Ohkuma M."/>
        </authorList>
    </citation>
    <scope>NUCLEOTIDE SEQUENCE [LARGE SCALE GENOMIC DNA]</scope>
    <source>
        <strain evidence="3 4">NtB2</strain>
    </source>
</reference>
<organism evidence="3 4">
    <name type="scientific">Lactococcus termiticola</name>
    <dbReference type="NCBI Taxonomy" id="2169526"/>
    <lineage>
        <taxon>Bacteria</taxon>
        <taxon>Bacillati</taxon>
        <taxon>Bacillota</taxon>
        <taxon>Bacilli</taxon>
        <taxon>Lactobacillales</taxon>
        <taxon>Streptococcaceae</taxon>
        <taxon>Lactococcus</taxon>
    </lineage>
</organism>
<feature type="compositionally biased region" description="Low complexity" evidence="1">
    <location>
        <begin position="52"/>
        <end position="68"/>
    </location>
</feature>
<dbReference type="Proteomes" id="UP000245021">
    <property type="component" value="Unassembled WGS sequence"/>
</dbReference>
<feature type="compositionally biased region" description="Low complexity" evidence="1">
    <location>
        <begin position="28"/>
        <end position="45"/>
    </location>
</feature>
<dbReference type="OrthoDB" id="2243320at2"/>
<proteinExistence type="predicted"/>
<keyword evidence="2" id="KW-0732">Signal</keyword>
<keyword evidence="4" id="KW-1185">Reference proteome</keyword>
<evidence type="ECO:0000256" key="2">
    <source>
        <dbReference type="SAM" id="SignalP"/>
    </source>
</evidence>
<comment type="caution">
    <text evidence="3">The sequence shown here is derived from an EMBL/GenBank/DDBJ whole genome shotgun (WGS) entry which is preliminary data.</text>
</comment>
<evidence type="ECO:0000256" key="1">
    <source>
        <dbReference type="SAM" id="MobiDB-lite"/>
    </source>
</evidence>
<feature type="signal peptide" evidence="2">
    <location>
        <begin position="1"/>
        <end position="18"/>
    </location>
</feature>
<evidence type="ECO:0008006" key="5">
    <source>
        <dbReference type="Google" id="ProtNLM"/>
    </source>
</evidence>
<protein>
    <recommendedName>
        <fullName evidence="5">Lipoprotein</fullName>
    </recommendedName>
</protein>
<sequence>MKKIAMLSLATLTMFTLAACGGGHSDKSAASSSSAKKSSSSMSKTAEQKPVASSSETVSSSSTVASSSSSSSEKQAELSFDALDVTAQAKLYAAWLQNPEGQFVFFNQGGGAFYIINEGPNGARLYTNGQKTGDSYAGLSLVKQRNTVKVLVNGDSIEMYAPGTGSSFDGDWNNINWTLKEKLSKADLMSKFYTASQTNNQVVENNTGAPN</sequence>
<feature type="region of interest" description="Disordered" evidence="1">
    <location>
        <begin position="23"/>
        <end position="68"/>
    </location>
</feature>
<dbReference type="EMBL" id="BFFO01000001">
    <property type="protein sequence ID" value="GBG95918.1"/>
    <property type="molecule type" value="Genomic_DNA"/>
</dbReference>
<name>A0A2R5HI47_9LACT</name>
<dbReference type="AlphaFoldDB" id="A0A2R5HI47"/>
<evidence type="ECO:0000313" key="4">
    <source>
        <dbReference type="Proteomes" id="UP000245021"/>
    </source>
</evidence>
<accession>A0A2R5HI47</accession>
<dbReference type="PROSITE" id="PS51257">
    <property type="entry name" value="PROKAR_LIPOPROTEIN"/>
    <property type="match status" value="1"/>
</dbReference>
<feature type="chain" id="PRO_5039377913" description="Lipoprotein" evidence="2">
    <location>
        <begin position="19"/>
        <end position="211"/>
    </location>
</feature>
<dbReference type="RefSeq" id="WP_125194921.1">
    <property type="nucleotide sequence ID" value="NZ_BFFO01000001.1"/>
</dbReference>
<gene>
    <name evidence="3" type="ORF">NtB2_00020</name>
</gene>
<evidence type="ECO:0000313" key="3">
    <source>
        <dbReference type="EMBL" id="GBG95918.1"/>
    </source>
</evidence>